<feature type="transmembrane region" description="Helical" evidence="7">
    <location>
        <begin position="24"/>
        <end position="42"/>
    </location>
</feature>
<evidence type="ECO:0000256" key="7">
    <source>
        <dbReference type="SAM" id="Phobius"/>
    </source>
</evidence>
<sequence length="400" mass="42455">MESLPVEEVRGGTFRSLRHRNVRVYFAGLLVSNIGTWLQFTATSVLLYDIDKKATDVGLNTLFQFLPMLLLGAWAGGFADRHDRRTIALYTQAALGVQAVFLAIADFTGNATLPVVFASSLVLGIVNAVDNPARRGLVTELVEPHEISNAMSLNTTVMTGSRIFGPALAGLLIGPLGTAWLFALNAVSFIAVLASLFLITRSEMFPVPSTPRSAKPVREAFAFVNSDPLLKRTFIAFTIVSTFAFNYGVVLPKLVDTRWGMPGAFPWMLTVISIGSIVGSLATARLPHATGRWFMLATAVCGVSAIALAWSPNIVVAFAVALPLGAGGTACVASMNGLSQIKTPPEMRGRMLALVAVAFLGSTPIGGPITGWVADSVGVEWALAYGGVVALMCVPMLRKL</sequence>
<keyword evidence="4 7" id="KW-0812">Transmembrane</keyword>
<evidence type="ECO:0000313" key="9">
    <source>
        <dbReference type="EMBL" id="CAB4566595.1"/>
    </source>
</evidence>
<evidence type="ECO:0000259" key="8">
    <source>
        <dbReference type="PROSITE" id="PS50850"/>
    </source>
</evidence>
<dbReference type="GO" id="GO:0022857">
    <property type="term" value="F:transmembrane transporter activity"/>
    <property type="evidence" value="ECO:0007669"/>
    <property type="project" value="InterPro"/>
</dbReference>
<feature type="transmembrane region" description="Helical" evidence="7">
    <location>
        <begin position="351"/>
        <end position="373"/>
    </location>
</feature>
<evidence type="ECO:0000256" key="1">
    <source>
        <dbReference type="ARBA" id="ARBA00004651"/>
    </source>
</evidence>
<organism evidence="9">
    <name type="scientific">freshwater metagenome</name>
    <dbReference type="NCBI Taxonomy" id="449393"/>
    <lineage>
        <taxon>unclassified sequences</taxon>
        <taxon>metagenomes</taxon>
        <taxon>ecological metagenomes</taxon>
    </lineage>
</organism>
<keyword evidence="2" id="KW-0813">Transport</keyword>
<reference evidence="9" key="1">
    <citation type="submission" date="2020-05" db="EMBL/GenBank/DDBJ databases">
        <authorList>
            <person name="Chiriac C."/>
            <person name="Salcher M."/>
            <person name="Ghai R."/>
            <person name="Kavagutti S V."/>
        </authorList>
    </citation>
    <scope>NUCLEOTIDE SEQUENCE</scope>
</reference>
<dbReference type="GO" id="GO:0005886">
    <property type="term" value="C:plasma membrane"/>
    <property type="evidence" value="ECO:0007669"/>
    <property type="project" value="UniProtKB-SubCell"/>
</dbReference>
<dbReference type="AlphaFoldDB" id="A0A6J6DUL2"/>
<keyword evidence="3" id="KW-1003">Cell membrane</keyword>
<feature type="transmembrane region" description="Helical" evidence="7">
    <location>
        <begin position="379"/>
        <end position="397"/>
    </location>
</feature>
<dbReference type="SUPFAM" id="SSF103473">
    <property type="entry name" value="MFS general substrate transporter"/>
    <property type="match status" value="1"/>
</dbReference>
<dbReference type="InterPro" id="IPR036259">
    <property type="entry name" value="MFS_trans_sf"/>
</dbReference>
<feature type="transmembrane region" description="Helical" evidence="7">
    <location>
        <begin position="264"/>
        <end position="286"/>
    </location>
</feature>
<dbReference type="EMBL" id="CAEZTC010000154">
    <property type="protein sequence ID" value="CAB4566595.1"/>
    <property type="molecule type" value="Genomic_DNA"/>
</dbReference>
<feature type="transmembrane region" description="Helical" evidence="7">
    <location>
        <begin position="234"/>
        <end position="252"/>
    </location>
</feature>
<evidence type="ECO:0000256" key="5">
    <source>
        <dbReference type="ARBA" id="ARBA00022989"/>
    </source>
</evidence>
<feature type="transmembrane region" description="Helical" evidence="7">
    <location>
        <begin position="87"/>
        <end position="105"/>
    </location>
</feature>
<dbReference type="CDD" id="cd06173">
    <property type="entry name" value="MFS_MefA_like"/>
    <property type="match status" value="1"/>
</dbReference>
<feature type="transmembrane region" description="Helical" evidence="7">
    <location>
        <begin position="179"/>
        <end position="199"/>
    </location>
</feature>
<dbReference type="InterPro" id="IPR010290">
    <property type="entry name" value="TM_effector"/>
</dbReference>
<feature type="transmembrane region" description="Helical" evidence="7">
    <location>
        <begin position="62"/>
        <end position="80"/>
    </location>
</feature>
<accession>A0A6J6DUL2</accession>
<keyword evidence="5 7" id="KW-1133">Transmembrane helix</keyword>
<feature type="transmembrane region" description="Helical" evidence="7">
    <location>
        <begin position="316"/>
        <end position="339"/>
    </location>
</feature>
<proteinExistence type="predicted"/>
<dbReference type="PROSITE" id="PS50850">
    <property type="entry name" value="MFS"/>
    <property type="match status" value="1"/>
</dbReference>
<evidence type="ECO:0000256" key="6">
    <source>
        <dbReference type="ARBA" id="ARBA00023136"/>
    </source>
</evidence>
<dbReference type="PANTHER" id="PTHR23513">
    <property type="entry name" value="INTEGRAL MEMBRANE EFFLUX PROTEIN-RELATED"/>
    <property type="match status" value="1"/>
</dbReference>
<feature type="transmembrane region" description="Helical" evidence="7">
    <location>
        <begin position="293"/>
        <end position="310"/>
    </location>
</feature>
<keyword evidence="6 7" id="KW-0472">Membrane</keyword>
<evidence type="ECO:0000256" key="4">
    <source>
        <dbReference type="ARBA" id="ARBA00022692"/>
    </source>
</evidence>
<feature type="domain" description="Major facilitator superfamily (MFS) profile" evidence="8">
    <location>
        <begin position="21"/>
        <end position="400"/>
    </location>
</feature>
<evidence type="ECO:0000256" key="2">
    <source>
        <dbReference type="ARBA" id="ARBA00022448"/>
    </source>
</evidence>
<evidence type="ECO:0000256" key="3">
    <source>
        <dbReference type="ARBA" id="ARBA00022475"/>
    </source>
</evidence>
<dbReference type="PANTHER" id="PTHR23513:SF11">
    <property type="entry name" value="STAPHYLOFERRIN A TRANSPORTER"/>
    <property type="match status" value="1"/>
</dbReference>
<comment type="subcellular location">
    <subcellularLocation>
        <location evidence="1">Cell membrane</location>
        <topology evidence="1">Multi-pass membrane protein</topology>
    </subcellularLocation>
</comment>
<protein>
    <submittedName>
        <fullName evidence="9">Unannotated protein</fullName>
    </submittedName>
</protein>
<dbReference type="Gene3D" id="1.20.1250.20">
    <property type="entry name" value="MFS general substrate transporter like domains"/>
    <property type="match status" value="1"/>
</dbReference>
<dbReference type="Pfam" id="PF05977">
    <property type="entry name" value="MFS_3"/>
    <property type="match status" value="1"/>
</dbReference>
<dbReference type="InterPro" id="IPR020846">
    <property type="entry name" value="MFS_dom"/>
</dbReference>
<name>A0A6J6DUL2_9ZZZZ</name>
<gene>
    <name evidence="9" type="ORF">UFOPK1572_01137</name>
</gene>